<evidence type="ECO:0000256" key="1">
    <source>
        <dbReference type="SAM" id="Phobius"/>
    </source>
</evidence>
<sequence length="119" mass="13087">MANTSQTAQLPVAFHHFSVRRLAVPSGLVASAPRSSDQQGRELPRRMWREREANATLEAADHSWHCRPCAGRHATHPRPSSLRHGWASSPVALVPSSSSGIFIFITWLKLIVMALSGIL</sequence>
<gene>
    <name evidence="2" type="ORF">GUJ93_ZPchr0012g22222</name>
</gene>
<name>A0A8J6BTQ0_ZIZPA</name>
<keyword evidence="3" id="KW-1185">Reference proteome</keyword>
<proteinExistence type="predicted"/>
<evidence type="ECO:0000313" key="2">
    <source>
        <dbReference type="EMBL" id="KAG8095174.1"/>
    </source>
</evidence>
<reference evidence="2" key="1">
    <citation type="journal article" date="2021" name="bioRxiv">
        <title>Whole Genome Assembly and Annotation of Northern Wild Rice, Zizania palustris L., Supports a Whole Genome Duplication in the Zizania Genus.</title>
        <authorList>
            <person name="Haas M."/>
            <person name="Kono T."/>
            <person name="Macchietto M."/>
            <person name="Millas R."/>
            <person name="McGilp L."/>
            <person name="Shao M."/>
            <person name="Duquette J."/>
            <person name="Hirsch C.N."/>
            <person name="Kimball J."/>
        </authorList>
    </citation>
    <scope>NUCLEOTIDE SEQUENCE</scope>
    <source>
        <tissue evidence="2">Fresh leaf tissue</tissue>
    </source>
</reference>
<keyword evidence="1" id="KW-0812">Transmembrane</keyword>
<evidence type="ECO:0000313" key="3">
    <source>
        <dbReference type="Proteomes" id="UP000729402"/>
    </source>
</evidence>
<feature type="transmembrane region" description="Helical" evidence="1">
    <location>
        <begin position="99"/>
        <end position="118"/>
    </location>
</feature>
<keyword evidence="1" id="KW-0472">Membrane</keyword>
<protein>
    <submittedName>
        <fullName evidence="2">Uncharacterized protein</fullName>
    </submittedName>
</protein>
<dbReference type="Proteomes" id="UP000729402">
    <property type="component" value="Unassembled WGS sequence"/>
</dbReference>
<accession>A0A8J6BTQ0</accession>
<comment type="caution">
    <text evidence="2">The sequence shown here is derived from an EMBL/GenBank/DDBJ whole genome shotgun (WGS) entry which is preliminary data.</text>
</comment>
<keyword evidence="1" id="KW-1133">Transmembrane helix</keyword>
<dbReference type="EMBL" id="JAAALK010000080">
    <property type="protein sequence ID" value="KAG8095174.1"/>
    <property type="molecule type" value="Genomic_DNA"/>
</dbReference>
<organism evidence="2 3">
    <name type="scientific">Zizania palustris</name>
    <name type="common">Northern wild rice</name>
    <dbReference type="NCBI Taxonomy" id="103762"/>
    <lineage>
        <taxon>Eukaryota</taxon>
        <taxon>Viridiplantae</taxon>
        <taxon>Streptophyta</taxon>
        <taxon>Embryophyta</taxon>
        <taxon>Tracheophyta</taxon>
        <taxon>Spermatophyta</taxon>
        <taxon>Magnoliopsida</taxon>
        <taxon>Liliopsida</taxon>
        <taxon>Poales</taxon>
        <taxon>Poaceae</taxon>
        <taxon>BOP clade</taxon>
        <taxon>Oryzoideae</taxon>
        <taxon>Oryzeae</taxon>
        <taxon>Zizaniinae</taxon>
        <taxon>Zizania</taxon>
    </lineage>
</organism>
<dbReference type="AlphaFoldDB" id="A0A8J6BTQ0"/>
<reference evidence="2" key="2">
    <citation type="submission" date="2021-02" db="EMBL/GenBank/DDBJ databases">
        <authorList>
            <person name="Kimball J.A."/>
            <person name="Haas M.W."/>
            <person name="Macchietto M."/>
            <person name="Kono T."/>
            <person name="Duquette J."/>
            <person name="Shao M."/>
        </authorList>
    </citation>
    <scope>NUCLEOTIDE SEQUENCE</scope>
    <source>
        <tissue evidence="2">Fresh leaf tissue</tissue>
    </source>
</reference>